<keyword evidence="2" id="KW-1185">Reference proteome</keyword>
<organism evidence="1 2">
    <name type="scientific">Scleroderma citrinum Foug A</name>
    <dbReference type="NCBI Taxonomy" id="1036808"/>
    <lineage>
        <taxon>Eukaryota</taxon>
        <taxon>Fungi</taxon>
        <taxon>Dikarya</taxon>
        <taxon>Basidiomycota</taxon>
        <taxon>Agaricomycotina</taxon>
        <taxon>Agaricomycetes</taxon>
        <taxon>Agaricomycetidae</taxon>
        <taxon>Boletales</taxon>
        <taxon>Sclerodermatineae</taxon>
        <taxon>Sclerodermataceae</taxon>
        <taxon>Scleroderma</taxon>
    </lineage>
</organism>
<dbReference type="EMBL" id="KN822085">
    <property type="protein sequence ID" value="KIM58460.1"/>
    <property type="molecule type" value="Genomic_DNA"/>
</dbReference>
<sequence>MTTGLTDLLSKTVTHLMKLTARKFSNPKRENPAAILVNDFLRLSATIDLKDITRTCTSA</sequence>
<accession>A0A0C3DCK5</accession>
<protein>
    <submittedName>
        <fullName evidence="1">Uncharacterized protein</fullName>
    </submittedName>
</protein>
<proteinExistence type="predicted"/>
<dbReference type="HOGENOM" id="CLU_2962233_0_0_1"/>
<gene>
    <name evidence="1" type="ORF">SCLCIDRAFT_1218591</name>
</gene>
<evidence type="ECO:0000313" key="1">
    <source>
        <dbReference type="EMBL" id="KIM58460.1"/>
    </source>
</evidence>
<dbReference type="Proteomes" id="UP000053989">
    <property type="component" value="Unassembled WGS sequence"/>
</dbReference>
<reference evidence="1 2" key="1">
    <citation type="submission" date="2014-04" db="EMBL/GenBank/DDBJ databases">
        <authorList>
            <consortium name="DOE Joint Genome Institute"/>
            <person name="Kuo A."/>
            <person name="Kohler A."/>
            <person name="Nagy L.G."/>
            <person name="Floudas D."/>
            <person name="Copeland A."/>
            <person name="Barry K.W."/>
            <person name="Cichocki N."/>
            <person name="Veneault-Fourrey C."/>
            <person name="LaButti K."/>
            <person name="Lindquist E.A."/>
            <person name="Lipzen A."/>
            <person name="Lundell T."/>
            <person name="Morin E."/>
            <person name="Murat C."/>
            <person name="Sun H."/>
            <person name="Tunlid A."/>
            <person name="Henrissat B."/>
            <person name="Grigoriev I.V."/>
            <person name="Hibbett D.S."/>
            <person name="Martin F."/>
            <person name="Nordberg H.P."/>
            <person name="Cantor M.N."/>
            <person name="Hua S.X."/>
        </authorList>
    </citation>
    <scope>NUCLEOTIDE SEQUENCE [LARGE SCALE GENOMIC DNA]</scope>
    <source>
        <strain evidence="1 2">Foug A</strain>
    </source>
</reference>
<dbReference type="InParanoid" id="A0A0C3DCK5"/>
<dbReference type="AlphaFoldDB" id="A0A0C3DCK5"/>
<reference evidence="2" key="2">
    <citation type="submission" date="2015-01" db="EMBL/GenBank/DDBJ databases">
        <title>Evolutionary Origins and Diversification of the Mycorrhizal Mutualists.</title>
        <authorList>
            <consortium name="DOE Joint Genome Institute"/>
            <consortium name="Mycorrhizal Genomics Consortium"/>
            <person name="Kohler A."/>
            <person name="Kuo A."/>
            <person name="Nagy L.G."/>
            <person name="Floudas D."/>
            <person name="Copeland A."/>
            <person name="Barry K.W."/>
            <person name="Cichocki N."/>
            <person name="Veneault-Fourrey C."/>
            <person name="LaButti K."/>
            <person name="Lindquist E.A."/>
            <person name="Lipzen A."/>
            <person name="Lundell T."/>
            <person name="Morin E."/>
            <person name="Murat C."/>
            <person name="Riley R."/>
            <person name="Ohm R."/>
            <person name="Sun H."/>
            <person name="Tunlid A."/>
            <person name="Henrissat B."/>
            <person name="Grigoriev I.V."/>
            <person name="Hibbett D.S."/>
            <person name="Martin F."/>
        </authorList>
    </citation>
    <scope>NUCLEOTIDE SEQUENCE [LARGE SCALE GENOMIC DNA]</scope>
    <source>
        <strain evidence="2">Foug A</strain>
    </source>
</reference>
<evidence type="ECO:0000313" key="2">
    <source>
        <dbReference type="Proteomes" id="UP000053989"/>
    </source>
</evidence>
<name>A0A0C3DCK5_9AGAM</name>